<accession>X0VFD6</accession>
<protein>
    <submittedName>
        <fullName evidence="1">Uncharacterized protein</fullName>
    </submittedName>
</protein>
<evidence type="ECO:0000313" key="1">
    <source>
        <dbReference type="EMBL" id="GAG17000.1"/>
    </source>
</evidence>
<sequence>MSFKILEINEENVDKEGLFCKKSKKKEEGYQNKLKWIKERFKDGLKYKMLMVKESKGFTSRGVIEYISGEHNWRGIQAEEWMVIHCL</sequence>
<reference evidence="1" key="1">
    <citation type="journal article" date="2014" name="Front. Microbiol.">
        <title>High frequency of phylogenetically diverse reductive dehalogenase-homologous genes in deep subseafloor sedimentary metagenomes.</title>
        <authorList>
            <person name="Kawai M."/>
            <person name="Futagami T."/>
            <person name="Toyoda A."/>
            <person name="Takaki Y."/>
            <person name="Nishi S."/>
            <person name="Hori S."/>
            <person name="Arai W."/>
            <person name="Tsubouchi T."/>
            <person name="Morono Y."/>
            <person name="Uchiyama I."/>
            <person name="Ito T."/>
            <person name="Fujiyama A."/>
            <person name="Inagaki F."/>
            <person name="Takami H."/>
        </authorList>
    </citation>
    <scope>NUCLEOTIDE SEQUENCE</scope>
    <source>
        <strain evidence="1">Expedition CK06-06</strain>
    </source>
</reference>
<comment type="caution">
    <text evidence="1">The sequence shown here is derived from an EMBL/GenBank/DDBJ whole genome shotgun (WGS) entry which is preliminary data.</text>
</comment>
<dbReference type="AlphaFoldDB" id="X0VFD6"/>
<name>X0VFD6_9ZZZZ</name>
<gene>
    <name evidence="1" type="ORF">S01H1_50670</name>
</gene>
<feature type="non-terminal residue" evidence="1">
    <location>
        <position position="87"/>
    </location>
</feature>
<proteinExistence type="predicted"/>
<dbReference type="EMBL" id="BARS01032656">
    <property type="protein sequence ID" value="GAG17000.1"/>
    <property type="molecule type" value="Genomic_DNA"/>
</dbReference>
<organism evidence="1">
    <name type="scientific">marine sediment metagenome</name>
    <dbReference type="NCBI Taxonomy" id="412755"/>
    <lineage>
        <taxon>unclassified sequences</taxon>
        <taxon>metagenomes</taxon>
        <taxon>ecological metagenomes</taxon>
    </lineage>
</organism>